<protein>
    <submittedName>
        <fullName evidence="1">Uncharacterized protein</fullName>
    </submittedName>
</protein>
<feature type="non-terminal residue" evidence="1">
    <location>
        <position position="71"/>
    </location>
</feature>
<comment type="caution">
    <text evidence="1">The sequence shown here is derived from an EMBL/GenBank/DDBJ whole genome shotgun (WGS) entry which is preliminary data.</text>
</comment>
<gene>
    <name evidence="1" type="ORF">BN2614_LOCUS1</name>
</gene>
<proteinExistence type="predicted"/>
<reference evidence="1 2" key="1">
    <citation type="submission" date="2018-10" db="EMBL/GenBank/DDBJ databases">
        <authorList>
            <person name="Ekblom R."/>
            <person name="Jareborg N."/>
        </authorList>
    </citation>
    <scope>NUCLEOTIDE SEQUENCE [LARGE SCALE GENOMIC DNA]</scope>
    <source>
        <tissue evidence="1">Muscle</tissue>
    </source>
</reference>
<evidence type="ECO:0000313" key="1">
    <source>
        <dbReference type="EMBL" id="VCX05447.1"/>
    </source>
</evidence>
<sequence length="71" mass="8164">MTTGVASHLPGHCFLYNWQLICVSHQKIYWTIEVAGKEASFTFAGNVERKISRTIWQPSFNHEDRRPSGEV</sequence>
<organism evidence="1 2">
    <name type="scientific">Gulo gulo</name>
    <name type="common">Wolverine</name>
    <name type="synonym">Gluton</name>
    <dbReference type="NCBI Taxonomy" id="48420"/>
    <lineage>
        <taxon>Eukaryota</taxon>
        <taxon>Metazoa</taxon>
        <taxon>Chordata</taxon>
        <taxon>Craniata</taxon>
        <taxon>Vertebrata</taxon>
        <taxon>Euteleostomi</taxon>
        <taxon>Mammalia</taxon>
        <taxon>Eutheria</taxon>
        <taxon>Laurasiatheria</taxon>
        <taxon>Carnivora</taxon>
        <taxon>Caniformia</taxon>
        <taxon>Musteloidea</taxon>
        <taxon>Mustelidae</taxon>
        <taxon>Guloninae</taxon>
        <taxon>Gulo</taxon>
    </lineage>
</organism>
<accession>A0A9X9LZ88</accession>
<dbReference type="AlphaFoldDB" id="A0A9X9LZ88"/>
<dbReference type="Proteomes" id="UP000269945">
    <property type="component" value="Unassembled WGS sequence"/>
</dbReference>
<name>A0A9X9LZ88_GULGU</name>
<dbReference type="EMBL" id="CYRY02031371">
    <property type="protein sequence ID" value="VCX05447.1"/>
    <property type="molecule type" value="Genomic_DNA"/>
</dbReference>
<keyword evidence="2" id="KW-1185">Reference proteome</keyword>
<evidence type="ECO:0000313" key="2">
    <source>
        <dbReference type="Proteomes" id="UP000269945"/>
    </source>
</evidence>